<dbReference type="SUPFAM" id="SSF46785">
    <property type="entry name" value="Winged helix' DNA-binding domain"/>
    <property type="match status" value="1"/>
</dbReference>
<reference evidence="6" key="1">
    <citation type="submission" date="2016-07" db="EMBL/GenBank/DDBJ databases">
        <authorList>
            <person name="Florea S."/>
            <person name="Webb J.S."/>
            <person name="Jaromczyk J."/>
            <person name="Schardl C.L."/>
        </authorList>
    </citation>
    <scope>NUCLEOTIDE SEQUENCE [LARGE SCALE GENOMIC DNA]</scope>
    <source>
        <strain evidence="6">MV-1</strain>
    </source>
</reference>
<evidence type="ECO:0000256" key="2">
    <source>
        <dbReference type="ARBA" id="ARBA00023125"/>
    </source>
</evidence>
<comment type="caution">
    <text evidence="5">The sequence shown here is derived from an EMBL/GenBank/DDBJ whole genome shotgun (WGS) entry which is preliminary data.</text>
</comment>
<dbReference type="Gene3D" id="2.60.120.10">
    <property type="entry name" value="Jelly Rolls"/>
    <property type="match status" value="1"/>
</dbReference>
<dbReference type="PANTHER" id="PTHR24567:SF26">
    <property type="entry name" value="REGULATORY PROTEIN YEIL"/>
    <property type="match status" value="1"/>
</dbReference>
<name>A0A1E5Q3R3_9PROT</name>
<dbReference type="InterPro" id="IPR014710">
    <property type="entry name" value="RmlC-like_jellyroll"/>
</dbReference>
<dbReference type="EMBL" id="MCGG01000084">
    <property type="protein sequence ID" value="OEJ63786.1"/>
    <property type="molecule type" value="Genomic_DNA"/>
</dbReference>
<keyword evidence="6" id="KW-1185">Reference proteome</keyword>
<dbReference type="SMART" id="SM00419">
    <property type="entry name" value="HTH_CRP"/>
    <property type="match status" value="1"/>
</dbReference>
<dbReference type="InterPro" id="IPR050397">
    <property type="entry name" value="Env_Response_Regulators"/>
</dbReference>
<dbReference type="Pfam" id="PF00027">
    <property type="entry name" value="cNMP_binding"/>
    <property type="match status" value="1"/>
</dbReference>
<dbReference type="InterPro" id="IPR018490">
    <property type="entry name" value="cNMP-bd_dom_sf"/>
</dbReference>
<gene>
    <name evidence="5" type="ORF">BEN30_17265</name>
</gene>
<evidence type="ECO:0000259" key="4">
    <source>
        <dbReference type="PROSITE" id="PS51063"/>
    </source>
</evidence>
<organism evidence="5 6">
    <name type="scientific">Magnetovibrio blakemorei</name>
    <dbReference type="NCBI Taxonomy" id="28181"/>
    <lineage>
        <taxon>Bacteria</taxon>
        <taxon>Pseudomonadati</taxon>
        <taxon>Pseudomonadota</taxon>
        <taxon>Alphaproteobacteria</taxon>
        <taxon>Rhodospirillales</taxon>
        <taxon>Magnetovibrionaceae</taxon>
        <taxon>Magnetovibrio</taxon>
    </lineage>
</organism>
<feature type="domain" description="HTH crp-type" evidence="4">
    <location>
        <begin position="144"/>
        <end position="212"/>
    </location>
</feature>
<keyword evidence="1" id="KW-0805">Transcription regulation</keyword>
<dbReference type="InterPro" id="IPR000595">
    <property type="entry name" value="cNMP-bd_dom"/>
</dbReference>
<dbReference type="AlphaFoldDB" id="A0A1E5Q3R3"/>
<dbReference type="GO" id="GO:0003700">
    <property type="term" value="F:DNA-binding transcription factor activity"/>
    <property type="evidence" value="ECO:0007669"/>
    <property type="project" value="TreeGrafter"/>
</dbReference>
<keyword evidence="2" id="KW-0238">DNA-binding</keyword>
<dbReference type="Pfam" id="PF13545">
    <property type="entry name" value="HTH_Crp_2"/>
    <property type="match status" value="1"/>
</dbReference>
<dbReference type="SUPFAM" id="SSF51206">
    <property type="entry name" value="cAMP-binding domain-like"/>
    <property type="match status" value="1"/>
</dbReference>
<evidence type="ECO:0000256" key="1">
    <source>
        <dbReference type="ARBA" id="ARBA00023015"/>
    </source>
</evidence>
<dbReference type="InterPro" id="IPR036390">
    <property type="entry name" value="WH_DNA-bd_sf"/>
</dbReference>
<sequence length="225" mass="24577">MVPVFLDTPQKSLCALLQNATQLMPPPGTQIVGSDTTADHLHIVLQGYVGSYAGDGVTSDDAAGAQQLLNCIGANSFIGLSEIFLNHPHKYAYRTFDDTHIVSIPTEDLLSALEKDWVLLRSMLCGMSQRIHGLVHQINSLKTQKAEQRLAAHFLDLMEQQGGGMAFELPYGKKKLAAHLGLVPESLSRALKRLKERGVHVEGRSITISDPQSLMDVLGKLRAEL</sequence>
<proteinExistence type="predicted"/>
<evidence type="ECO:0000256" key="3">
    <source>
        <dbReference type="ARBA" id="ARBA00023163"/>
    </source>
</evidence>
<dbReference type="Proteomes" id="UP000095347">
    <property type="component" value="Unassembled WGS sequence"/>
</dbReference>
<dbReference type="STRING" id="28181.BEN30_17265"/>
<dbReference type="InterPro" id="IPR012318">
    <property type="entry name" value="HTH_CRP"/>
</dbReference>
<accession>A0A1E5Q3R3</accession>
<evidence type="ECO:0000313" key="5">
    <source>
        <dbReference type="EMBL" id="OEJ63786.1"/>
    </source>
</evidence>
<protein>
    <recommendedName>
        <fullName evidence="4">HTH crp-type domain-containing protein</fullName>
    </recommendedName>
</protein>
<dbReference type="GO" id="GO:0003677">
    <property type="term" value="F:DNA binding"/>
    <property type="evidence" value="ECO:0007669"/>
    <property type="project" value="UniProtKB-KW"/>
</dbReference>
<dbReference type="Gene3D" id="1.10.10.10">
    <property type="entry name" value="Winged helix-like DNA-binding domain superfamily/Winged helix DNA-binding domain"/>
    <property type="match status" value="1"/>
</dbReference>
<dbReference type="CDD" id="cd00038">
    <property type="entry name" value="CAP_ED"/>
    <property type="match status" value="1"/>
</dbReference>
<keyword evidence="3" id="KW-0804">Transcription</keyword>
<dbReference type="InterPro" id="IPR036388">
    <property type="entry name" value="WH-like_DNA-bd_sf"/>
</dbReference>
<dbReference type="GO" id="GO:0005829">
    <property type="term" value="C:cytosol"/>
    <property type="evidence" value="ECO:0007669"/>
    <property type="project" value="TreeGrafter"/>
</dbReference>
<dbReference type="PROSITE" id="PS51063">
    <property type="entry name" value="HTH_CRP_2"/>
    <property type="match status" value="1"/>
</dbReference>
<dbReference type="PANTHER" id="PTHR24567">
    <property type="entry name" value="CRP FAMILY TRANSCRIPTIONAL REGULATORY PROTEIN"/>
    <property type="match status" value="1"/>
</dbReference>
<evidence type="ECO:0000313" key="6">
    <source>
        <dbReference type="Proteomes" id="UP000095347"/>
    </source>
</evidence>